<evidence type="ECO:0000313" key="2">
    <source>
        <dbReference type="Proteomes" id="UP001204746"/>
    </source>
</evidence>
<proteinExistence type="predicted"/>
<gene>
    <name evidence="1" type="ORF">NP777_47525</name>
</gene>
<dbReference type="InterPro" id="IPR023213">
    <property type="entry name" value="CAT-like_dom_sf"/>
</dbReference>
<accession>A0ABT1VEA7</accession>
<sequence length="71" mass="7532">PAGMRLETLTGAVQAVVDHHDILRARLETEPAARLLVPPVVSVASWVHRVDASAAGADLERLIAERSRAAA</sequence>
<dbReference type="RefSeq" id="WP_256656423.1">
    <property type="nucleotide sequence ID" value="NZ_JANIAA010000295.1"/>
</dbReference>
<feature type="non-terminal residue" evidence="1">
    <location>
        <position position="71"/>
    </location>
</feature>
<reference evidence="1 2" key="1">
    <citation type="submission" date="2022-07" db="EMBL/GenBank/DDBJ databases">
        <authorList>
            <person name="Phongsopitanun W."/>
            <person name="Tanasupawat S."/>
        </authorList>
    </citation>
    <scope>NUCLEOTIDE SEQUENCE [LARGE SCALE GENOMIC DNA]</scope>
    <source>
        <strain evidence="1 2">RCU-064</strain>
    </source>
</reference>
<evidence type="ECO:0008006" key="3">
    <source>
        <dbReference type="Google" id="ProtNLM"/>
    </source>
</evidence>
<keyword evidence="2" id="KW-1185">Reference proteome</keyword>
<organism evidence="1 2">
    <name type="scientific">Streptomyces rugosispiralis</name>
    <dbReference type="NCBI Taxonomy" id="2967341"/>
    <lineage>
        <taxon>Bacteria</taxon>
        <taxon>Bacillati</taxon>
        <taxon>Actinomycetota</taxon>
        <taxon>Actinomycetes</taxon>
        <taxon>Kitasatosporales</taxon>
        <taxon>Streptomycetaceae</taxon>
        <taxon>Streptomyces</taxon>
    </lineage>
</organism>
<comment type="caution">
    <text evidence="1">The sequence shown here is derived from an EMBL/GenBank/DDBJ whole genome shotgun (WGS) entry which is preliminary data.</text>
</comment>
<dbReference type="Gene3D" id="3.30.559.10">
    <property type="entry name" value="Chloramphenicol acetyltransferase-like domain"/>
    <property type="match status" value="1"/>
</dbReference>
<protein>
    <recommendedName>
        <fullName evidence="3">Condensation domain-containing protein</fullName>
    </recommendedName>
</protein>
<dbReference type="SUPFAM" id="SSF52777">
    <property type="entry name" value="CoA-dependent acyltransferases"/>
    <property type="match status" value="1"/>
</dbReference>
<name>A0ABT1VEA7_9ACTN</name>
<evidence type="ECO:0000313" key="1">
    <source>
        <dbReference type="EMBL" id="MCQ8195732.1"/>
    </source>
</evidence>
<feature type="non-terminal residue" evidence="1">
    <location>
        <position position="1"/>
    </location>
</feature>
<dbReference type="Proteomes" id="UP001204746">
    <property type="component" value="Unassembled WGS sequence"/>
</dbReference>
<dbReference type="EMBL" id="JANIAA010000295">
    <property type="protein sequence ID" value="MCQ8195732.1"/>
    <property type="molecule type" value="Genomic_DNA"/>
</dbReference>